<name>A0A2U8GPA1_9RHOO</name>
<dbReference type="InterPro" id="IPR042221">
    <property type="entry name" value="Leu/Phe-tRNA_Trfase_N"/>
</dbReference>
<evidence type="ECO:0000256" key="5">
    <source>
        <dbReference type="ARBA" id="ARBA00050607"/>
    </source>
</evidence>
<dbReference type="NCBIfam" id="TIGR00667">
    <property type="entry name" value="aat"/>
    <property type="match status" value="1"/>
</dbReference>
<evidence type="ECO:0000313" key="16">
    <source>
        <dbReference type="EMBL" id="AWI74816.1"/>
    </source>
</evidence>
<evidence type="ECO:0000256" key="2">
    <source>
        <dbReference type="ARBA" id="ARBA00022490"/>
    </source>
</evidence>
<keyword evidence="4 15" id="KW-0012">Acyltransferase</keyword>
<keyword evidence="3 15" id="KW-0808">Transferase</keyword>
<comment type="similarity">
    <text evidence="9 15">Belongs to the L/F-transferase family.</text>
</comment>
<evidence type="ECO:0000256" key="13">
    <source>
        <dbReference type="ARBA" id="ARBA00077165"/>
    </source>
</evidence>
<evidence type="ECO:0000256" key="3">
    <source>
        <dbReference type="ARBA" id="ARBA00022679"/>
    </source>
</evidence>
<dbReference type="Pfam" id="PF03588">
    <property type="entry name" value="Leu_Phe_trans"/>
    <property type="match status" value="1"/>
</dbReference>
<dbReference type="InterPro" id="IPR016181">
    <property type="entry name" value="Acyl_CoA_acyltransferase"/>
</dbReference>
<dbReference type="EC" id="2.3.2.6" evidence="10 15"/>
<protein>
    <recommendedName>
        <fullName evidence="11 15">Leucyl/phenylalanyl-tRNA--protein transferase</fullName>
        <ecNumber evidence="10 15">2.3.2.6</ecNumber>
    </recommendedName>
    <alternativeName>
        <fullName evidence="12 15">L/F-transferase</fullName>
    </alternativeName>
    <alternativeName>
        <fullName evidence="13 15">Leucyltransferase</fullName>
    </alternativeName>
    <alternativeName>
        <fullName evidence="14 15">Phenyalanyltransferase</fullName>
    </alternativeName>
</protein>
<evidence type="ECO:0000256" key="7">
    <source>
        <dbReference type="ARBA" id="ARBA00051538"/>
    </source>
</evidence>
<dbReference type="SUPFAM" id="SSF55729">
    <property type="entry name" value="Acyl-CoA N-acyltransferases (Nat)"/>
    <property type="match status" value="1"/>
</dbReference>
<reference evidence="16 17" key="1">
    <citation type="submission" date="2017-06" db="EMBL/GenBank/DDBJ databases">
        <title>Azoarcus.</title>
        <authorList>
            <person name="Woo J.-H."/>
            <person name="Kim H.-S."/>
        </authorList>
    </citation>
    <scope>NUCLEOTIDE SEQUENCE [LARGE SCALE GENOMIC DNA]</scope>
    <source>
        <strain evidence="16 17">TSPY31</strain>
    </source>
</reference>
<dbReference type="GO" id="GO:0030163">
    <property type="term" value="P:protein catabolic process"/>
    <property type="evidence" value="ECO:0007669"/>
    <property type="project" value="UniProtKB-UniRule"/>
</dbReference>
<evidence type="ECO:0000313" key="17">
    <source>
        <dbReference type="Proteomes" id="UP000244930"/>
    </source>
</evidence>
<evidence type="ECO:0000256" key="15">
    <source>
        <dbReference type="HAMAP-Rule" id="MF_00688"/>
    </source>
</evidence>
<comment type="catalytic activity">
    <reaction evidence="5 15">
        <text>L-phenylalanyl-tRNA(Phe) + an N-terminal L-alpha-aminoacyl-[protein] = an N-terminal L-phenylalanyl-L-alpha-aminoacyl-[protein] + tRNA(Phe)</text>
        <dbReference type="Rhea" id="RHEA:43632"/>
        <dbReference type="Rhea" id="RHEA-COMP:9668"/>
        <dbReference type="Rhea" id="RHEA-COMP:9699"/>
        <dbReference type="Rhea" id="RHEA-COMP:10636"/>
        <dbReference type="Rhea" id="RHEA-COMP:10637"/>
        <dbReference type="ChEBI" id="CHEBI:78442"/>
        <dbReference type="ChEBI" id="CHEBI:78531"/>
        <dbReference type="ChEBI" id="CHEBI:78597"/>
        <dbReference type="ChEBI" id="CHEBI:83561"/>
        <dbReference type="EC" id="2.3.2.6"/>
    </reaction>
</comment>
<dbReference type="PANTHER" id="PTHR30098:SF2">
    <property type="entry name" value="LEUCYL_PHENYLALANYL-TRNA--PROTEIN TRANSFERASE"/>
    <property type="match status" value="1"/>
</dbReference>
<evidence type="ECO:0000256" key="11">
    <source>
        <dbReference type="ARBA" id="ARBA00074372"/>
    </source>
</evidence>
<proteinExistence type="inferred from homology"/>
<dbReference type="InterPro" id="IPR004616">
    <property type="entry name" value="Leu/Phe-tRNA_Trfase"/>
</dbReference>
<keyword evidence="2 15" id="KW-0963">Cytoplasm</keyword>
<comment type="subcellular location">
    <subcellularLocation>
        <location evidence="1 15">Cytoplasm</location>
    </subcellularLocation>
</comment>
<evidence type="ECO:0000256" key="10">
    <source>
        <dbReference type="ARBA" id="ARBA00066767"/>
    </source>
</evidence>
<dbReference type="GO" id="GO:0008914">
    <property type="term" value="F:leucyl-tRNA--protein transferase activity"/>
    <property type="evidence" value="ECO:0007669"/>
    <property type="project" value="UniProtKB-UniRule"/>
</dbReference>
<dbReference type="Gene3D" id="3.40.630.70">
    <property type="entry name" value="Leucyl/phenylalanyl-tRNA-protein transferase, C-terminal domain"/>
    <property type="match status" value="1"/>
</dbReference>
<dbReference type="Proteomes" id="UP000244930">
    <property type="component" value="Chromosome"/>
</dbReference>
<dbReference type="FunFam" id="3.30.70.3550:FF:000001">
    <property type="entry name" value="Leucyl/phenylalanyl-tRNA--protein transferase"/>
    <property type="match status" value="1"/>
</dbReference>
<comment type="catalytic activity">
    <reaction evidence="6 15">
        <text>N-terminal L-arginyl-[protein] + L-leucyl-tRNA(Leu) = N-terminal L-leucyl-L-arginyl-[protein] + tRNA(Leu) + H(+)</text>
        <dbReference type="Rhea" id="RHEA:50416"/>
        <dbReference type="Rhea" id="RHEA-COMP:9613"/>
        <dbReference type="Rhea" id="RHEA-COMP:9622"/>
        <dbReference type="Rhea" id="RHEA-COMP:12672"/>
        <dbReference type="Rhea" id="RHEA-COMP:12673"/>
        <dbReference type="ChEBI" id="CHEBI:15378"/>
        <dbReference type="ChEBI" id="CHEBI:64719"/>
        <dbReference type="ChEBI" id="CHEBI:78442"/>
        <dbReference type="ChEBI" id="CHEBI:78494"/>
        <dbReference type="ChEBI" id="CHEBI:133044"/>
        <dbReference type="EC" id="2.3.2.6"/>
    </reaction>
</comment>
<keyword evidence="17" id="KW-1185">Reference proteome</keyword>
<evidence type="ECO:0000256" key="14">
    <source>
        <dbReference type="ARBA" id="ARBA00083640"/>
    </source>
</evidence>
<dbReference type="EMBL" id="CP022187">
    <property type="protein sequence ID" value="AWI74816.1"/>
    <property type="molecule type" value="Genomic_DNA"/>
</dbReference>
<gene>
    <name evidence="15" type="primary">aat</name>
    <name evidence="16" type="ORF">CEW83_05960</name>
</gene>
<accession>A0A2U8GPA1</accession>
<evidence type="ECO:0000256" key="9">
    <source>
        <dbReference type="ARBA" id="ARBA00061535"/>
    </source>
</evidence>
<dbReference type="HAMAP" id="MF_00688">
    <property type="entry name" value="Leu_Phe_trans"/>
    <property type="match status" value="1"/>
</dbReference>
<evidence type="ECO:0000256" key="4">
    <source>
        <dbReference type="ARBA" id="ARBA00023315"/>
    </source>
</evidence>
<evidence type="ECO:0000256" key="8">
    <source>
        <dbReference type="ARBA" id="ARBA00054043"/>
    </source>
</evidence>
<comment type="function">
    <text evidence="8 15">Functions in the N-end rule pathway of protein degradation where it conjugates Leu, Phe and, less efficiently, Met from aminoacyl-tRNAs to the N-termini of proteins containing an N-terminal arginine or lysine.</text>
</comment>
<dbReference type="GO" id="GO:0005737">
    <property type="term" value="C:cytoplasm"/>
    <property type="evidence" value="ECO:0007669"/>
    <property type="project" value="UniProtKB-SubCell"/>
</dbReference>
<dbReference type="KEGG" id="acom:CEW83_05960"/>
<dbReference type="InterPro" id="IPR042203">
    <property type="entry name" value="Leu/Phe-tRNA_Trfase_C"/>
</dbReference>
<dbReference type="PANTHER" id="PTHR30098">
    <property type="entry name" value="LEUCYL/PHENYLALANYL-TRNA--PROTEIN TRANSFERASE"/>
    <property type="match status" value="1"/>
</dbReference>
<sequence>MIPWLAGAPAFPPLDSALVEPNGLLAAGGALTPEWLLAAYHRGIFPWFSHGEPILWWSPDPRLVLAPAHIRIRRSLLKVLRQRRFEVRIDTAFAAVMAECAAPREPEGGTWITPDIQAAYCRMHELGYAHSVECWRDGKLVGGLYGMAVGRAFFGESMFSRETDASKVALAHLARVLEQRDFAVIDCQMTTPHLLSMGAREIRRSEFAAGLERWSREGEPPGQWSSGPLQGIEWNHNAAGGAAGAHLCNRTTPTP</sequence>
<dbReference type="Gene3D" id="3.30.70.3550">
    <property type="entry name" value="Leucyl/phenylalanyl-tRNA-protein transferase, N-terminal domain"/>
    <property type="match status" value="1"/>
</dbReference>
<organism evidence="16 17">
    <name type="scientific">Parazoarcus communis</name>
    <dbReference type="NCBI Taxonomy" id="41977"/>
    <lineage>
        <taxon>Bacteria</taxon>
        <taxon>Pseudomonadati</taxon>
        <taxon>Pseudomonadota</taxon>
        <taxon>Betaproteobacteria</taxon>
        <taxon>Rhodocyclales</taxon>
        <taxon>Zoogloeaceae</taxon>
        <taxon>Parazoarcus</taxon>
    </lineage>
</organism>
<evidence type="ECO:0000256" key="6">
    <source>
        <dbReference type="ARBA" id="ARBA00050652"/>
    </source>
</evidence>
<evidence type="ECO:0000256" key="12">
    <source>
        <dbReference type="ARBA" id="ARBA00077136"/>
    </source>
</evidence>
<evidence type="ECO:0000256" key="1">
    <source>
        <dbReference type="ARBA" id="ARBA00004496"/>
    </source>
</evidence>
<dbReference type="AlphaFoldDB" id="A0A2U8GPA1"/>
<comment type="catalytic activity">
    <reaction evidence="7 15">
        <text>N-terminal L-lysyl-[protein] + L-leucyl-tRNA(Leu) = N-terminal L-leucyl-L-lysyl-[protein] + tRNA(Leu) + H(+)</text>
        <dbReference type="Rhea" id="RHEA:12340"/>
        <dbReference type="Rhea" id="RHEA-COMP:9613"/>
        <dbReference type="Rhea" id="RHEA-COMP:9622"/>
        <dbReference type="Rhea" id="RHEA-COMP:12670"/>
        <dbReference type="Rhea" id="RHEA-COMP:12671"/>
        <dbReference type="ChEBI" id="CHEBI:15378"/>
        <dbReference type="ChEBI" id="CHEBI:65249"/>
        <dbReference type="ChEBI" id="CHEBI:78442"/>
        <dbReference type="ChEBI" id="CHEBI:78494"/>
        <dbReference type="ChEBI" id="CHEBI:133043"/>
        <dbReference type="EC" id="2.3.2.6"/>
    </reaction>
</comment>
<dbReference type="RefSeq" id="WP_108948524.1">
    <property type="nucleotide sequence ID" value="NZ_CP022187.1"/>
</dbReference>